<evidence type="ECO:0000313" key="2">
    <source>
        <dbReference type="EMBL" id="AYQ71319.1"/>
    </source>
</evidence>
<feature type="transmembrane region" description="Helical" evidence="1">
    <location>
        <begin position="135"/>
        <end position="151"/>
    </location>
</feature>
<feature type="transmembrane region" description="Helical" evidence="1">
    <location>
        <begin position="6"/>
        <end position="26"/>
    </location>
</feature>
<sequence>MNIHLLEWALVSFILGVALSLPLAGVHYDNSNSWAKLFTNPRKLKSAHIDFFMQAFSAGLVYLLEWATKSELPPFIVIPLIFGIICNPIILLLESTSFYRSGFTAMVYRVLQSTSPVGLLFAWIAIAVYFLPLKLMIFISFLLLIGVVVIWKHRREIIMGRGSI</sequence>
<organism evidence="2 3">
    <name type="scientific">Cohnella candidum</name>
    <dbReference type="NCBI Taxonomy" id="2674991"/>
    <lineage>
        <taxon>Bacteria</taxon>
        <taxon>Bacillati</taxon>
        <taxon>Bacillota</taxon>
        <taxon>Bacilli</taxon>
        <taxon>Bacillales</taxon>
        <taxon>Paenibacillaceae</taxon>
        <taxon>Cohnella</taxon>
    </lineage>
</organism>
<reference evidence="2 3" key="1">
    <citation type="submission" date="2018-10" db="EMBL/GenBank/DDBJ databases">
        <title>Genome Sequence of Cohnella sp.</title>
        <authorList>
            <person name="Srinivasan S."/>
            <person name="Kim M.K."/>
        </authorList>
    </citation>
    <scope>NUCLEOTIDE SEQUENCE [LARGE SCALE GENOMIC DNA]</scope>
    <source>
        <strain evidence="2 3">18JY8-7</strain>
    </source>
</reference>
<keyword evidence="1" id="KW-0812">Transmembrane</keyword>
<accession>A0A3G3JUY5</accession>
<gene>
    <name evidence="2" type="ORF">EAV92_01170</name>
</gene>
<keyword evidence="1" id="KW-0472">Membrane</keyword>
<keyword evidence="3" id="KW-1185">Reference proteome</keyword>
<evidence type="ECO:0000256" key="1">
    <source>
        <dbReference type="SAM" id="Phobius"/>
    </source>
</evidence>
<protein>
    <submittedName>
        <fullName evidence="2">Uncharacterized protein</fullName>
    </submittedName>
</protein>
<feature type="transmembrane region" description="Helical" evidence="1">
    <location>
        <begin position="47"/>
        <end position="64"/>
    </location>
</feature>
<keyword evidence="1" id="KW-1133">Transmembrane helix</keyword>
<dbReference type="RefSeq" id="WP_123039383.1">
    <property type="nucleotide sequence ID" value="NZ_CP033433.1"/>
</dbReference>
<proteinExistence type="predicted"/>
<feature type="transmembrane region" description="Helical" evidence="1">
    <location>
        <begin position="76"/>
        <end position="94"/>
    </location>
</feature>
<evidence type="ECO:0000313" key="3">
    <source>
        <dbReference type="Proteomes" id="UP000269097"/>
    </source>
</evidence>
<name>A0A3G3JUY5_9BACL</name>
<dbReference type="EMBL" id="CP033433">
    <property type="protein sequence ID" value="AYQ71319.1"/>
    <property type="molecule type" value="Genomic_DNA"/>
</dbReference>
<dbReference type="AlphaFoldDB" id="A0A3G3JUY5"/>
<dbReference type="Proteomes" id="UP000269097">
    <property type="component" value="Chromosome"/>
</dbReference>
<dbReference type="KEGG" id="coh:EAV92_01170"/>